<evidence type="ECO:0000256" key="6">
    <source>
        <dbReference type="ARBA" id="ARBA00022741"/>
    </source>
</evidence>
<name>A0A6A6EXR8_9PEZI</name>
<keyword evidence="9 10" id="KW-0472">Membrane</keyword>
<dbReference type="InterPro" id="IPR003439">
    <property type="entry name" value="ABC_transporter-like_ATP-bd"/>
</dbReference>
<dbReference type="InterPro" id="IPR013525">
    <property type="entry name" value="ABC2_TM"/>
</dbReference>
<dbReference type="InterPro" id="IPR056264">
    <property type="entry name" value="R2_ABCA1-4-like"/>
</dbReference>
<dbReference type="Pfam" id="PF23321">
    <property type="entry name" value="R1_ABCA1"/>
    <property type="match status" value="1"/>
</dbReference>
<dbReference type="PROSITE" id="PS00211">
    <property type="entry name" value="ABC_TRANSPORTER_1"/>
    <property type="match status" value="1"/>
</dbReference>
<feature type="transmembrane region" description="Helical" evidence="10">
    <location>
        <begin position="229"/>
        <end position="252"/>
    </location>
</feature>
<dbReference type="InterPro" id="IPR017871">
    <property type="entry name" value="ABC_transporter-like_CS"/>
</dbReference>
<evidence type="ECO:0000313" key="12">
    <source>
        <dbReference type="EMBL" id="KAF2206196.1"/>
    </source>
</evidence>
<feature type="transmembrane region" description="Helical" evidence="10">
    <location>
        <begin position="293"/>
        <end position="317"/>
    </location>
</feature>
<protein>
    <recommendedName>
        <fullName evidence="11">ABC transporter domain-containing protein</fullName>
    </recommendedName>
</protein>
<evidence type="ECO:0000256" key="9">
    <source>
        <dbReference type="ARBA" id="ARBA00023136"/>
    </source>
</evidence>
<dbReference type="PANTHER" id="PTHR19229:SF36">
    <property type="entry name" value="ATP-BINDING CASSETTE SUB-FAMILY A MEMBER 2"/>
    <property type="match status" value="1"/>
</dbReference>
<reference evidence="12" key="1">
    <citation type="journal article" date="2020" name="Stud. Mycol.">
        <title>101 Dothideomycetes genomes: a test case for predicting lifestyles and emergence of pathogens.</title>
        <authorList>
            <person name="Haridas S."/>
            <person name="Albert R."/>
            <person name="Binder M."/>
            <person name="Bloem J."/>
            <person name="Labutti K."/>
            <person name="Salamov A."/>
            <person name="Andreopoulos B."/>
            <person name="Baker S."/>
            <person name="Barry K."/>
            <person name="Bills G."/>
            <person name="Bluhm B."/>
            <person name="Cannon C."/>
            <person name="Castanera R."/>
            <person name="Culley D."/>
            <person name="Daum C."/>
            <person name="Ezra D."/>
            <person name="Gonzalez J."/>
            <person name="Henrissat B."/>
            <person name="Kuo A."/>
            <person name="Liang C."/>
            <person name="Lipzen A."/>
            <person name="Lutzoni F."/>
            <person name="Magnuson J."/>
            <person name="Mondo S."/>
            <person name="Nolan M."/>
            <person name="Ohm R."/>
            <person name="Pangilinan J."/>
            <person name="Park H.-J."/>
            <person name="Ramirez L."/>
            <person name="Alfaro M."/>
            <person name="Sun H."/>
            <person name="Tritt A."/>
            <person name="Yoshinaga Y."/>
            <person name="Zwiers L.-H."/>
            <person name="Turgeon B."/>
            <person name="Goodwin S."/>
            <person name="Spatafora J."/>
            <person name="Crous P."/>
            <person name="Grigoriev I."/>
        </authorList>
    </citation>
    <scope>NUCLEOTIDE SEQUENCE</scope>
    <source>
        <strain evidence="12">SCOH1-5</strain>
    </source>
</reference>
<feature type="transmembrane region" description="Helical" evidence="10">
    <location>
        <begin position="329"/>
        <end position="351"/>
    </location>
</feature>
<keyword evidence="6" id="KW-0547">Nucleotide-binding</keyword>
<feature type="transmembrane region" description="Helical" evidence="10">
    <location>
        <begin position="258"/>
        <end position="281"/>
    </location>
</feature>
<dbReference type="PANTHER" id="PTHR19229">
    <property type="entry name" value="ATP-BINDING CASSETTE TRANSPORTER SUBFAMILY A ABCA"/>
    <property type="match status" value="1"/>
</dbReference>
<dbReference type="FunFam" id="3.40.50.300:FF:001345">
    <property type="entry name" value="Related to ABC transporter"/>
    <property type="match status" value="1"/>
</dbReference>
<feature type="transmembrane region" description="Helical" evidence="10">
    <location>
        <begin position="187"/>
        <end position="208"/>
    </location>
</feature>
<organism evidence="12 13">
    <name type="scientific">Cercospora zeae-maydis SCOH1-5</name>
    <dbReference type="NCBI Taxonomy" id="717836"/>
    <lineage>
        <taxon>Eukaryota</taxon>
        <taxon>Fungi</taxon>
        <taxon>Dikarya</taxon>
        <taxon>Ascomycota</taxon>
        <taxon>Pezizomycotina</taxon>
        <taxon>Dothideomycetes</taxon>
        <taxon>Dothideomycetidae</taxon>
        <taxon>Mycosphaerellales</taxon>
        <taxon>Mycosphaerellaceae</taxon>
        <taxon>Cercospora</taxon>
    </lineage>
</organism>
<evidence type="ECO:0000259" key="11">
    <source>
        <dbReference type="PROSITE" id="PS50893"/>
    </source>
</evidence>
<proteinExistence type="inferred from homology"/>
<keyword evidence="13" id="KW-1185">Reference proteome</keyword>
<sequence length="789" mass="87545">MPGKELSFFAQTWVLFRKRITILMRNKWPYLAALLIPILAAALVTLFLQDFEALSCRPEDQVREARSLSLNTELAIGANIPVGPSQQQVDNLRDEYPILEANTSAVILVNTFEEFQNYISTNFSFATPGGFFDGDTPTFAWRGDYGVQFAVAAQNMMHASLLNIPIQTAYQPFDEPWAPSAGDSLQFILYFGLAMSIFPGFFALYVNVERLRNVRALHYSNGVRAGPLWLAYTLFDLIIVLLVSAVAIIIFVSVSSAFYAPGYVFVVFFLYGLSATLTAYVVSLYTTSQLATFAFAAGGQCSFFLLYFVAFMCIITYIPAADIDSSLDILQYTMSLFFPAANLLRSLLLTLNQFSILCRNNEVASYPGAFRVYGSCILYLILQSAILFLVLVWYDSGWRPAFLARKQHRKEDLEQVDDMDAEVFTEAKRIDGASDQLRVKHVTKAFGSFVAVQDVSFGIPHGQTFALLGPNGAGKSTTINLIRGDMRPSEGDIEIEDISILRKRAAARTHLGVCPQFDAMDQMTAIEHLRFYARARGVKDVEHNVDQILHAVGLAPFKNRMAGKLSGGNKRKLSLGIALTGNPSVLILDEPSSGMDAASKRVMWRTLSSVSAGRSLLLTTHSMEEADALADRAAVMAKRMLAVGTADELRKKHGDAYHVHCVHKDAPYSSDQDMAEIKTFVRNTFPGAITEERIFHGQLRFSVPTDRTAYRGDDSTNGISSLFAQLEANKEKLGLEYYSVSQATLDQVFLSIVTKHNVLEENYARAQGQKKLGVWGKVKRGVMVVYHNA</sequence>
<feature type="transmembrane region" description="Helical" evidence="10">
    <location>
        <begin position="28"/>
        <end position="48"/>
    </location>
</feature>
<dbReference type="OrthoDB" id="8061355at2759"/>
<accession>A0A6A6EXR8</accession>
<feature type="domain" description="ABC transporter" evidence="11">
    <location>
        <begin position="437"/>
        <end position="662"/>
    </location>
</feature>
<dbReference type="InterPro" id="IPR003593">
    <property type="entry name" value="AAA+_ATPase"/>
</dbReference>
<evidence type="ECO:0000256" key="5">
    <source>
        <dbReference type="ARBA" id="ARBA00022737"/>
    </source>
</evidence>
<dbReference type="SMART" id="SM00382">
    <property type="entry name" value="AAA"/>
    <property type="match status" value="1"/>
</dbReference>
<keyword evidence="8 10" id="KW-1133">Transmembrane helix</keyword>
<evidence type="ECO:0000256" key="8">
    <source>
        <dbReference type="ARBA" id="ARBA00022989"/>
    </source>
</evidence>
<evidence type="ECO:0000256" key="7">
    <source>
        <dbReference type="ARBA" id="ARBA00022840"/>
    </source>
</evidence>
<evidence type="ECO:0000256" key="3">
    <source>
        <dbReference type="ARBA" id="ARBA00022448"/>
    </source>
</evidence>
<dbReference type="GO" id="GO:0140359">
    <property type="term" value="F:ABC-type transporter activity"/>
    <property type="evidence" value="ECO:0007669"/>
    <property type="project" value="InterPro"/>
</dbReference>
<keyword evidence="5" id="KW-0677">Repeat</keyword>
<evidence type="ECO:0000256" key="4">
    <source>
        <dbReference type="ARBA" id="ARBA00022692"/>
    </source>
</evidence>
<keyword evidence="7" id="KW-0067">ATP-binding</keyword>
<dbReference type="GO" id="GO:0016887">
    <property type="term" value="F:ATP hydrolysis activity"/>
    <property type="evidence" value="ECO:0007669"/>
    <property type="project" value="InterPro"/>
</dbReference>
<evidence type="ECO:0000256" key="1">
    <source>
        <dbReference type="ARBA" id="ARBA00004141"/>
    </source>
</evidence>
<dbReference type="GO" id="GO:0005319">
    <property type="term" value="F:lipid transporter activity"/>
    <property type="evidence" value="ECO:0007669"/>
    <property type="project" value="TreeGrafter"/>
</dbReference>
<dbReference type="InterPro" id="IPR026082">
    <property type="entry name" value="ABCA"/>
</dbReference>
<dbReference type="Pfam" id="PF00005">
    <property type="entry name" value="ABC_tran"/>
    <property type="match status" value="1"/>
</dbReference>
<dbReference type="AlphaFoldDB" id="A0A6A6EXR8"/>
<evidence type="ECO:0000313" key="13">
    <source>
        <dbReference type="Proteomes" id="UP000799539"/>
    </source>
</evidence>
<dbReference type="SUPFAM" id="SSF52540">
    <property type="entry name" value="P-loop containing nucleoside triphosphate hydrolases"/>
    <property type="match status" value="1"/>
</dbReference>
<keyword evidence="4 10" id="KW-0812">Transmembrane</keyword>
<gene>
    <name evidence="12" type="ORF">CERZMDRAFT_72284</name>
</gene>
<dbReference type="Gene3D" id="3.40.50.300">
    <property type="entry name" value="P-loop containing nucleotide triphosphate hydrolases"/>
    <property type="match status" value="1"/>
</dbReference>
<dbReference type="GO" id="GO:0016020">
    <property type="term" value="C:membrane"/>
    <property type="evidence" value="ECO:0007669"/>
    <property type="project" value="UniProtKB-SubCell"/>
</dbReference>
<dbReference type="InterPro" id="IPR027417">
    <property type="entry name" value="P-loop_NTPase"/>
</dbReference>
<keyword evidence="3" id="KW-0813">Transport</keyword>
<dbReference type="EMBL" id="ML992748">
    <property type="protein sequence ID" value="KAF2206196.1"/>
    <property type="molecule type" value="Genomic_DNA"/>
</dbReference>
<dbReference type="Pfam" id="PF12698">
    <property type="entry name" value="ABC2_membrane_3"/>
    <property type="match status" value="1"/>
</dbReference>
<dbReference type="PROSITE" id="PS50893">
    <property type="entry name" value="ABC_TRANSPORTER_2"/>
    <property type="match status" value="1"/>
</dbReference>
<comment type="subcellular location">
    <subcellularLocation>
        <location evidence="1">Membrane</location>
        <topology evidence="1">Multi-pass membrane protein</topology>
    </subcellularLocation>
</comment>
<dbReference type="Proteomes" id="UP000799539">
    <property type="component" value="Unassembled WGS sequence"/>
</dbReference>
<dbReference type="CDD" id="cd03263">
    <property type="entry name" value="ABC_subfamily_A"/>
    <property type="match status" value="1"/>
</dbReference>
<evidence type="ECO:0000256" key="2">
    <source>
        <dbReference type="ARBA" id="ARBA00008869"/>
    </source>
</evidence>
<comment type="similarity">
    <text evidence="2">Belongs to the ABC transporter superfamily. ABCA family.</text>
</comment>
<feature type="transmembrane region" description="Helical" evidence="10">
    <location>
        <begin position="372"/>
        <end position="394"/>
    </location>
</feature>
<dbReference type="GO" id="GO:0005524">
    <property type="term" value="F:ATP binding"/>
    <property type="evidence" value="ECO:0007669"/>
    <property type="project" value="UniProtKB-KW"/>
</dbReference>
<evidence type="ECO:0000256" key="10">
    <source>
        <dbReference type="SAM" id="Phobius"/>
    </source>
</evidence>